<accession>A0ABP9G0D6</accession>
<keyword evidence="2" id="KW-1185">Reference proteome</keyword>
<protein>
    <recommendedName>
        <fullName evidence="3">DUF2513 domain-containing protein</fullName>
    </recommendedName>
</protein>
<gene>
    <name evidence="1" type="ORF">GCM10025790_21220</name>
</gene>
<evidence type="ECO:0000313" key="1">
    <source>
        <dbReference type="EMBL" id="GAA4923809.1"/>
    </source>
</evidence>
<evidence type="ECO:0008006" key="3">
    <source>
        <dbReference type="Google" id="ProtNLM"/>
    </source>
</evidence>
<name>A0ABP9G0D6_9MICC</name>
<evidence type="ECO:0000313" key="2">
    <source>
        <dbReference type="Proteomes" id="UP001500368"/>
    </source>
</evidence>
<organism evidence="1 2">
    <name type="scientific">Nesterenkonia rhizosphaerae</name>
    <dbReference type="NCBI Taxonomy" id="1348272"/>
    <lineage>
        <taxon>Bacteria</taxon>
        <taxon>Bacillati</taxon>
        <taxon>Actinomycetota</taxon>
        <taxon>Actinomycetes</taxon>
        <taxon>Micrococcales</taxon>
        <taxon>Micrococcaceae</taxon>
        <taxon>Nesterenkonia</taxon>
    </lineage>
</organism>
<reference evidence="2" key="1">
    <citation type="journal article" date="2019" name="Int. J. Syst. Evol. Microbiol.">
        <title>The Global Catalogue of Microorganisms (GCM) 10K type strain sequencing project: providing services to taxonomists for standard genome sequencing and annotation.</title>
        <authorList>
            <consortium name="The Broad Institute Genomics Platform"/>
            <consortium name="The Broad Institute Genome Sequencing Center for Infectious Disease"/>
            <person name="Wu L."/>
            <person name="Ma J."/>
        </authorList>
    </citation>
    <scope>NUCLEOTIDE SEQUENCE [LARGE SCALE GENOMIC DNA]</scope>
    <source>
        <strain evidence="2">JCM 19129</strain>
    </source>
</reference>
<dbReference type="EMBL" id="BAABLW010000007">
    <property type="protein sequence ID" value="GAA4923809.1"/>
    <property type="molecule type" value="Genomic_DNA"/>
</dbReference>
<dbReference type="RefSeq" id="WP_345477979.1">
    <property type="nucleotide sequence ID" value="NZ_BAABLW010000007.1"/>
</dbReference>
<sequence>MALTPTWESTDLPILEAAIILLESGRPGMPIQLDELLPAVEFDEDIVARSLQKLSHEHLEIQRIDYSAGTSGFIIRGVTPKGLRAAGVWPSENAAAGAFLKALDEQIEEAPEGSSKHNALKTIRDSAGRITEGTLTALFSAAVKAGTGL</sequence>
<dbReference type="Proteomes" id="UP001500368">
    <property type="component" value="Unassembled WGS sequence"/>
</dbReference>
<proteinExistence type="predicted"/>
<comment type="caution">
    <text evidence="1">The sequence shown here is derived from an EMBL/GenBank/DDBJ whole genome shotgun (WGS) entry which is preliminary data.</text>
</comment>